<dbReference type="Proteomes" id="UP000692954">
    <property type="component" value="Unassembled WGS sequence"/>
</dbReference>
<accession>A0A8S1RLQ8</accession>
<gene>
    <name evidence="1" type="ORF">PSON_ATCC_30995.1.T1860045</name>
</gene>
<proteinExistence type="predicted"/>
<comment type="caution">
    <text evidence="1">The sequence shown here is derived from an EMBL/GenBank/DDBJ whole genome shotgun (WGS) entry which is preliminary data.</text>
</comment>
<organism evidence="1 2">
    <name type="scientific">Paramecium sonneborni</name>
    <dbReference type="NCBI Taxonomy" id="65129"/>
    <lineage>
        <taxon>Eukaryota</taxon>
        <taxon>Sar</taxon>
        <taxon>Alveolata</taxon>
        <taxon>Ciliophora</taxon>
        <taxon>Intramacronucleata</taxon>
        <taxon>Oligohymenophorea</taxon>
        <taxon>Peniculida</taxon>
        <taxon>Parameciidae</taxon>
        <taxon>Paramecium</taxon>
    </lineage>
</organism>
<dbReference type="AlphaFoldDB" id="A0A8S1RLQ8"/>
<sequence length="158" mass="19407">MDRFQIRDKLTTIKRLEHMKFLTQVIMMIQKLCLELIYLNKLNIKQNQRRLYALETYNDTDFLFLSIFSLLNEKRGINHIYCKFFNKFFIKTQQKKFQQNKCVNWDKNNLVNLVFINQYNIIHQIRINVYSSIQKQLNVKQKQKMMNIHIQKINQIQN</sequence>
<protein>
    <submittedName>
        <fullName evidence="1">Uncharacterized protein</fullName>
    </submittedName>
</protein>
<dbReference type="EMBL" id="CAJJDN010000186">
    <property type="protein sequence ID" value="CAD8128357.1"/>
    <property type="molecule type" value="Genomic_DNA"/>
</dbReference>
<evidence type="ECO:0000313" key="1">
    <source>
        <dbReference type="EMBL" id="CAD8128357.1"/>
    </source>
</evidence>
<keyword evidence="2" id="KW-1185">Reference proteome</keyword>
<name>A0A8S1RLQ8_9CILI</name>
<reference evidence="1" key="1">
    <citation type="submission" date="2021-01" db="EMBL/GenBank/DDBJ databases">
        <authorList>
            <consortium name="Genoscope - CEA"/>
            <person name="William W."/>
        </authorList>
    </citation>
    <scope>NUCLEOTIDE SEQUENCE</scope>
</reference>
<evidence type="ECO:0000313" key="2">
    <source>
        <dbReference type="Proteomes" id="UP000692954"/>
    </source>
</evidence>